<keyword evidence="2" id="KW-1185">Reference proteome</keyword>
<accession>A0ACC2LX68</accession>
<dbReference type="Proteomes" id="UP001234297">
    <property type="component" value="Chromosome 3"/>
</dbReference>
<dbReference type="EMBL" id="CM056811">
    <property type="protein sequence ID" value="KAJ8637990.1"/>
    <property type="molecule type" value="Genomic_DNA"/>
</dbReference>
<evidence type="ECO:0000313" key="1">
    <source>
        <dbReference type="EMBL" id="KAJ8637990.1"/>
    </source>
</evidence>
<organism evidence="1 2">
    <name type="scientific">Persea americana</name>
    <name type="common">Avocado</name>
    <dbReference type="NCBI Taxonomy" id="3435"/>
    <lineage>
        <taxon>Eukaryota</taxon>
        <taxon>Viridiplantae</taxon>
        <taxon>Streptophyta</taxon>
        <taxon>Embryophyta</taxon>
        <taxon>Tracheophyta</taxon>
        <taxon>Spermatophyta</taxon>
        <taxon>Magnoliopsida</taxon>
        <taxon>Magnoliidae</taxon>
        <taxon>Laurales</taxon>
        <taxon>Lauraceae</taxon>
        <taxon>Persea</taxon>
    </lineage>
</organism>
<proteinExistence type="predicted"/>
<name>A0ACC2LX68_PERAE</name>
<evidence type="ECO:0000313" key="2">
    <source>
        <dbReference type="Proteomes" id="UP001234297"/>
    </source>
</evidence>
<sequence length="217" mass="24234">MADTSDFTFCQVGLQGDGDSLESPKIIPSIRNITINDNPSSLQKNSSSGNSTSKESATDDSLTFKVIDKLPSKLKVVECLERRDFGDSFLDAQDEKTVTKKPIARQKVPFEKGFSQMDWLKVTRTHSDLAGLRGRSNRRIISLDEVKQHKTGDSIWTVLNGRIYNISPYLKFHPGGVDMLMKAAGKDCTSLFNKYHAWVNAEFLLEKCLVGILDNSQ</sequence>
<reference evidence="1 2" key="1">
    <citation type="journal article" date="2022" name="Hortic Res">
        <title>A haplotype resolved chromosomal level avocado genome allows analysis of novel avocado genes.</title>
        <authorList>
            <person name="Nath O."/>
            <person name="Fletcher S.J."/>
            <person name="Hayward A."/>
            <person name="Shaw L.M."/>
            <person name="Masouleh A.K."/>
            <person name="Furtado A."/>
            <person name="Henry R.J."/>
            <person name="Mitter N."/>
        </authorList>
    </citation>
    <scope>NUCLEOTIDE SEQUENCE [LARGE SCALE GENOMIC DNA]</scope>
    <source>
        <strain evidence="2">cv. Hass</strain>
    </source>
</reference>
<protein>
    <submittedName>
        <fullName evidence="1">Uncharacterized protein</fullName>
    </submittedName>
</protein>
<gene>
    <name evidence="1" type="ORF">MRB53_012257</name>
</gene>
<comment type="caution">
    <text evidence="1">The sequence shown here is derived from an EMBL/GenBank/DDBJ whole genome shotgun (WGS) entry which is preliminary data.</text>
</comment>